<feature type="non-terminal residue" evidence="1">
    <location>
        <position position="80"/>
    </location>
</feature>
<proteinExistence type="predicted"/>
<evidence type="ECO:0000313" key="2">
    <source>
        <dbReference type="Proteomes" id="UP001222377"/>
    </source>
</evidence>
<dbReference type="Proteomes" id="UP001222377">
    <property type="component" value="Unassembled WGS sequence"/>
</dbReference>
<name>A0AAP3YJH5_BACAM</name>
<protein>
    <submittedName>
        <fullName evidence="1">Uncharacterized protein</fullName>
    </submittedName>
</protein>
<comment type="caution">
    <text evidence="1">The sequence shown here is derived from an EMBL/GenBank/DDBJ whole genome shotgun (WGS) entry which is preliminary data.</text>
</comment>
<dbReference type="RefSeq" id="WP_276351756.1">
    <property type="nucleotide sequence ID" value="NZ_JARKHX010000156.1"/>
</dbReference>
<sequence length="80" mass="8910">MRLESQNKKIIVLGSYNSGALSAIYTLSKQGYKPILVAPRINESQMSELLDEFYSMKMTADNLADIVTKTRPDAIIPIFG</sequence>
<organism evidence="1 2">
    <name type="scientific">Bacillus amyloliquefaciens</name>
    <name type="common">Bacillus velezensis</name>
    <dbReference type="NCBI Taxonomy" id="1390"/>
    <lineage>
        <taxon>Bacteria</taxon>
        <taxon>Bacillati</taxon>
        <taxon>Bacillota</taxon>
        <taxon>Bacilli</taxon>
        <taxon>Bacillales</taxon>
        <taxon>Bacillaceae</taxon>
        <taxon>Bacillus</taxon>
        <taxon>Bacillus amyloliquefaciens group</taxon>
    </lineage>
</organism>
<dbReference type="InterPro" id="IPR016185">
    <property type="entry name" value="PreATP-grasp_dom_sf"/>
</dbReference>
<accession>A0AAP3YJH5</accession>
<gene>
    <name evidence="1" type="ORF">PV946_21665</name>
</gene>
<reference evidence="1" key="1">
    <citation type="submission" date="2023-02" db="EMBL/GenBank/DDBJ databases">
        <title>Draft Whole-Genome Sequences of Bacillus Strains of Potential Probiotic for Poultry.</title>
        <authorList>
            <person name="Ma L.M."/>
            <person name="Lopez-Guerra N."/>
            <person name="Zhang G."/>
        </authorList>
    </citation>
    <scope>NUCLEOTIDE SEQUENCE</scope>
    <source>
        <strain evidence="1">OSU1013-24</strain>
    </source>
</reference>
<dbReference type="AlphaFoldDB" id="A0AAP3YJH5"/>
<dbReference type="EMBL" id="JARKHX010000156">
    <property type="protein sequence ID" value="MDF4196326.1"/>
    <property type="molecule type" value="Genomic_DNA"/>
</dbReference>
<dbReference type="Gene3D" id="3.40.50.20">
    <property type="match status" value="1"/>
</dbReference>
<dbReference type="SUPFAM" id="SSF52440">
    <property type="entry name" value="PreATP-grasp domain"/>
    <property type="match status" value="1"/>
</dbReference>
<evidence type="ECO:0000313" key="1">
    <source>
        <dbReference type="EMBL" id="MDF4196326.1"/>
    </source>
</evidence>